<comment type="caution">
    <text evidence="1">The sequence shown here is derived from an EMBL/GenBank/DDBJ whole genome shotgun (WGS) entry which is preliminary data.</text>
</comment>
<proteinExistence type="predicted"/>
<dbReference type="AlphaFoldDB" id="A0A8T0FUI1"/>
<protein>
    <submittedName>
        <fullName evidence="1">Uncharacterized protein</fullName>
    </submittedName>
</protein>
<accession>A0A8T0FUI1</accession>
<evidence type="ECO:0000313" key="1">
    <source>
        <dbReference type="EMBL" id="KAF8794342.1"/>
    </source>
</evidence>
<sequence length="108" mass="12737">MTFRLQPQILNMDVWIGEKNGIEVILVFIGRSTYDHYGCIFSWISVPSPSVKWLSRFYIQDINTRQFPQDNLKYQMLMVSTCFNPSDHGTRYHLEPSSLQFGAFSMYR</sequence>
<dbReference type="EMBL" id="JABXBU010000002">
    <property type="protein sequence ID" value="KAF8794342.1"/>
    <property type="molecule type" value="Genomic_DNA"/>
</dbReference>
<name>A0A8T0FUI1_ARGBR</name>
<evidence type="ECO:0000313" key="2">
    <source>
        <dbReference type="Proteomes" id="UP000807504"/>
    </source>
</evidence>
<dbReference type="Proteomes" id="UP000807504">
    <property type="component" value="Unassembled WGS sequence"/>
</dbReference>
<organism evidence="1 2">
    <name type="scientific">Argiope bruennichi</name>
    <name type="common">Wasp spider</name>
    <name type="synonym">Aranea bruennichi</name>
    <dbReference type="NCBI Taxonomy" id="94029"/>
    <lineage>
        <taxon>Eukaryota</taxon>
        <taxon>Metazoa</taxon>
        <taxon>Ecdysozoa</taxon>
        <taxon>Arthropoda</taxon>
        <taxon>Chelicerata</taxon>
        <taxon>Arachnida</taxon>
        <taxon>Araneae</taxon>
        <taxon>Araneomorphae</taxon>
        <taxon>Entelegynae</taxon>
        <taxon>Araneoidea</taxon>
        <taxon>Araneidae</taxon>
        <taxon>Argiope</taxon>
    </lineage>
</organism>
<reference evidence="1" key="1">
    <citation type="journal article" date="2020" name="bioRxiv">
        <title>Chromosome-level reference genome of the European wasp spider Argiope bruennichi: a resource for studies on range expansion and evolutionary adaptation.</title>
        <authorList>
            <person name="Sheffer M.M."/>
            <person name="Hoppe A."/>
            <person name="Krehenwinkel H."/>
            <person name="Uhl G."/>
            <person name="Kuss A.W."/>
            <person name="Jensen L."/>
            <person name="Jensen C."/>
            <person name="Gillespie R.G."/>
            <person name="Hoff K.J."/>
            <person name="Prost S."/>
        </authorList>
    </citation>
    <scope>NUCLEOTIDE SEQUENCE</scope>
</reference>
<gene>
    <name evidence="1" type="ORF">HNY73_002333</name>
</gene>
<reference evidence="1" key="2">
    <citation type="submission" date="2020-06" db="EMBL/GenBank/DDBJ databases">
        <authorList>
            <person name="Sheffer M."/>
        </authorList>
    </citation>
    <scope>NUCLEOTIDE SEQUENCE</scope>
</reference>
<keyword evidence="2" id="KW-1185">Reference proteome</keyword>